<dbReference type="EMBL" id="ABOX02000054">
    <property type="protein sequence ID" value="EEF57901.1"/>
    <property type="molecule type" value="Genomic_DNA"/>
</dbReference>
<keyword evidence="1" id="KW-0732">Signal</keyword>
<dbReference type="InterPro" id="IPR029010">
    <property type="entry name" value="ThuA-like"/>
</dbReference>
<feature type="signal peptide" evidence="1">
    <location>
        <begin position="1"/>
        <end position="22"/>
    </location>
</feature>
<dbReference type="SUPFAM" id="SSF52317">
    <property type="entry name" value="Class I glutamine amidotransferase-like"/>
    <property type="match status" value="1"/>
</dbReference>
<accession>B9XQH6</accession>
<evidence type="ECO:0000313" key="4">
    <source>
        <dbReference type="Proteomes" id="UP000003688"/>
    </source>
</evidence>
<evidence type="ECO:0000256" key="1">
    <source>
        <dbReference type="SAM" id="SignalP"/>
    </source>
</evidence>
<protein>
    <recommendedName>
        <fullName evidence="2">ThuA-like domain-containing protein</fullName>
    </recommendedName>
</protein>
<dbReference type="AlphaFoldDB" id="B9XQH6"/>
<sequence length="245" mass="27643" precursor="true">MKTILFLWSLLVAALVTGTLPAEEAAGKINVLVITGGHGFEEEPFFQIFKENSEITFTSAQHGKTNASAYERDDLLNYDVVVLYDMPKNITEEQKTKFLSLFEKGVGLVVLHHALVSYQHWPEYEKIIGGRYPEADGKGGAVSEEVGYQHDVEVPVVVLAKEHPVTAGVKDFIIHDEIYWGFRTEPDVVPLITTTQPKSGKPLAWYRTQGKSRVVYLQLGHDHSAYENQNYRRLVANSIRWVGRQ</sequence>
<dbReference type="Pfam" id="PF06283">
    <property type="entry name" value="ThuA"/>
    <property type="match status" value="1"/>
</dbReference>
<proteinExistence type="predicted"/>
<keyword evidence="4" id="KW-1185">Reference proteome</keyword>
<feature type="domain" description="ThuA-like" evidence="2">
    <location>
        <begin position="30"/>
        <end position="242"/>
    </location>
</feature>
<reference evidence="3 4" key="1">
    <citation type="journal article" date="2011" name="J. Bacteriol.">
        <title>Genome sequence of 'Pedosphaera parvula' Ellin514, an aerobic Verrucomicrobial isolate from pasture soil.</title>
        <authorList>
            <person name="Kant R."/>
            <person name="van Passel M.W."/>
            <person name="Sangwan P."/>
            <person name="Palva A."/>
            <person name="Lucas S."/>
            <person name="Copeland A."/>
            <person name="Lapidus A."/>
            <person name="Glavina Del Rio T."/>
            <person name="Dalin E."/>
            <person name="Tice H."/>
            <person name="Bruce D."/>
            <person name="Goodwin L."/>
            <person name="Pitluck S."/>
            <person name="Chertkov O."/>
            <person name="Larimer F.W."/>
            <person name="Land M.L."/>
            <person name="Hauser L."/>
            <person name="Brettin T.S."/>
            <person name="Detter J.C."/>
            <person name="Han S."/>
            <person name="de Vos W.M."/>
            <person name="Janssen P.H."/>
            <person name="Smidt H."/>
        </authorList>
    </citation>
    <scope>NUCLEOTIDE SEQUENCE [LARGE SCALE GENOMIC DNA]</scope>
    <source>
        <strain evidence="3 4">Ellin514</strain>
    </source>
</reference>
<dbReference type="PANTHER" id="PTHR40469:SF2">
    <property type="entry name" value="GALACTOSE-BINDING DOMAIN-LIKE SUPERFAMILY PROTEIN"/>
    <property type="match status" value="1"/>
</dbReference>
<name>B9XQH6_PEDPL</name>
<comment type="caution">
    <text evidence="3">The sequence shown here is derived from an EMBL/GenBank/DDBJ whole genome shotgun (WGS) entry which is preliminary data.</text>
</comment>
<feature type="chain" id="PRO_5002895053" description="ThuA-like domain-containing protein" evidence="1">
    <location>
        <begin position="23"/>
        <end position="245"/>
    </location>
</feature>
<dbReference type="STRING" id="320771.Cflav_PD0851"/>
<dbReference type="RefSeq" id="WP_007418062.1">
    <property type="nucleotide sequence ID" value="NZ_ABOX02000054.1"/>
</dbReference>
<gene>
    <name evidence="3" type="ORF">Cflav_PD0851</name>
</gene>
<dbReference type="OrthoDB" id="9785923at2"/>
<evidence type="ECO:0000313" key="3">
    <source>
        <dbReference type="EMBL" id="EEF57901.1"/>
    </source>
</evidence>
<evidence type="ECO:0000259" key="2">
    <source>
        <dbReference type="Pfam" id="PF06283"/>
    </source>
</evidence>
<dbReference type="Gene3D" id="3.40.50.880">
    <property type="match status" value="1"/>
</dbReference>
<dbReference type="InterPro" id="IPR029062">
    <property type="entry name" value="Class_I_gatase-like"/>
</dbReference>
<dbReference type="Proteomes" id="UP000003688">
    <property type="component" value="Unassembled WGS sequence"/>
</dbReference>
<dbReference type="PANTHER" id="PTHR40469">
    <property type="entry name" value="SECRETED GLYCOSYL HYDROLASE"/>
    <property type="match status" value="1"/>
</dbReference>
<organism evidence="3 4">
    <name type="scientific">Pedosphaera parvula (strain Ellin514)</name>
    <dbReference type="NCBI Taxonomy" id="320771"/>
    <lineage>
        <taxon>Bacteria</taxon>
        <taxon>Pseudomonadati</taxon>
        <taxon>Verrucomicrobiota</taxon>
        <taxon>Pedosphaerae</taxon>
        <taxon>Pedosphaerales</taxon>
        <taxon>Pedosphaeraceae</taxon>
        <taxon>Pedosphaera</taxon>
    </lineage>
</organism>